<evidence type="ECO:0000259" key="3">
    <source>
        <dbReference type="PROSITE" id="PS51832"/>
    </source>
</evidence>
<feature type="domain" description="HD-GYP" evidence="3">
    <location>
        <begin position="178"/>
        <end position="371"/>
    </location>
</feature>
<dbReference type="InterPro" id="IPR048436">
    <property type="entry name" value="MASE12"/>
</dbReference>
<reference evidence="4 5" key="1">
    <citation type="submission" date="2017-09" db="EMBL/GenBank/DDBJ databases">
        <title>Large-scale bioinformatics analysis of Bacillus genomes uncovers conserved roles of natural products in bacterial physiology.</title>
        <authorList>
            <consortium name="Agbiome Team Llc"/>
            <person name="Bleich R.M."/>
            <person name="Grubbs K.J."/>
            <person name="Santa Maria K.C."/>
            <person name="Allen S.E."/>
            <person name="Farag S."/>
            <person name="Shank E.A."/>
            <person name="Bowers A."/>
        </authorList>
    </citation>
    <scope>NUCLEOTIDE SEQUENCE [LARGE SCALE GENOMIC DNA]</scope>
    <source>
        <strain evidence="4 5">AFS089089</strain>
    </source>
</reference>
<feature type="domain" description="HD" evidence="2">
    <location>
        <begin position="200"/>
        <end position="323"/>
    </location>
</feature>
<gene>
    <name evidence="4" type="ORF">CON71_29330</name>
</gene>
<dbReference type="AlphaFoldDB" id="A0A9X6THT8"/>
<dbReference type="InterPro" id="IPR037522">
    <property type="entry name" value="HD_GYP_dom"/>
</dbReference>
<accession>A0A9X6THT8</accession>
<dbReference type="InterPro" id="IPR052020">
    <property type="entry name" value="Cyclic_di-GMP/3'3'-cGAMP_PDE"/>
</dbReference>
<evidence type="ECO:0000256" key="1">
    <source>
        <dbReference type="SAM" id="Phobius"/>
    </source>
</evidence>
<dbReference type="SMART" id="SM00471">
    <property type="entry name" value="HDc"/>
    <property type="match status" value="1"/>
</dbReference>
<dbReference type="Pfam" id="PF20971">
    <property type="entry name" value="MASE12"/>
    <property type="match status" value="1"/>
</dbReference>
<dbReference type="NCBIfam" id="TIGR00277">
    <property type="entry name" value="HDIG"/>
    <property type="match status" value="1"/>
</dbReference>
<dbReference type="InterPro" id="IPR006674">
    <property type="entry name" value="HD_domain"/>
</dbReference>
<sequence>MLFLKKEICNLKSTKIFLNIFYLILLVHNFYDYASLKNKITLNVNIFEVTFVLLSCLCFLINGYLAKKKMENFSKYLFLIIYTLYMLIHDIFLIHNMDSYIISPYIEFIIIIISPLFLSKPFLATISISILIRYFIVIFIFEIKYLDELVVSLILAIIASYFILSNLIILMKQITLSYKKQMKETMLLVMEALELKDSYTKGHSERVANYAKILAKETGKYGEKDLNMFYFACLLHDVGKIGISDEILNKDSKLTNEEYDIIKGHTLLGIKVVKNLSLSEENESIIRSHHEKWDGSGYPDGLKKEQIPLGARIVSIADAFDAMTSTRSYRNALSPEEAHKRIIKGAGTQFDPHLIENFKRVYPMWIKIMGN</sequence>
<keyword evidence="1" id="KW-0472">Membrane</keyword>
<evidence type="ECO:0000313" key="4">
    <source>
        <dbReference type="EMBL" id="PEA86547.1"/>
    </source>
</evidence>
<dbReference type="PANTHER" id="PTHR45228">
    <property type="entry name" value="CYCLIC DI-GMP PHOSPHODIESTERASE TM_0186-RELATED"/>
    <property type="match status" value="1"/>
</dbReference>
<name>A0A9X6THT8_BACTU</name>
<dbReference type="InterPro" id="IPR006675">
    <property type="entry name" value="HDIG_dom"/>
</dbReference>
<evidence type="ECO:0000313" key="5">
    <source>
        <dbReference type="Proteomes" id="UP000220702"/>
    </source>
</evidence>
<dbReference type="Gene3D" id="1.10.3210.10">
    <property type="entry name" value="Hypothetical protein af1432"/>
    <property type="match status" value="1"/>
</dbReference>
<dbReference type="InterPro" id="IPR003607">
    <property type="entry name" value="HD/PDEase_dom"/>
</dbReference>
<feature type="transmembrane region" description="Helical" evidence="1">
    <location>
        <begin position="76"/>
        <end position="94"/>
    </location>
</feature>
<dbReference type="PANTHER" id="PTHR45228:SF4">
    <property type="entry name" value="LIPOPROTEIN"/>
    <property type="match status" value="1"/>
</dbReference>
<dbReference type="PROSITE" id="PS51832">
    <property type="entry name" value="HD_GYP"/>
    <property type="match status" value="1"/>
</dbReference>
<feature type="transmembrane region" description="Helical" evidence="1">
    <location>
        <begin position="46"/>
        <end position="64"/>
    </location>
</feature>
<proteinExistence type="predicted"/>
<feature type="transmembrane region" description="Helical" evidence="1">
    <location>
        <begin position="16"/>
        <end position="34"/>
    </location>
</feature>
<keyword evidence="1" id="KW-1133">Transmembrane helix</keyword>
<dbReference type="Pfam" id="PF13487">
    <property type="entry name" value="HD_5"/>
    <property type="match status" value="1"/>
</dbReference>
<feature type="transmembrane region" description="Helical" evidence="1">
    <location>
        <begin position="100"/>
        <end position="118"/>
    </location>
</feature>
<comment type="caution">
    <text evidence="4">The sequence shown here is derived from an EMBL/GenBank/DDBJ whole genome shotgun (WGS) entry which is preliminary data.</text>
</comment>
<dbReference type="Proteomes" id="UP000220702">
    <property type="component" value="Unassembled WGS sequence"/>
</dbReference>
<protein>
    <submittedName>
        <fullName evidence="4">HD family phosphohydrolase</fullName>
    </submittedName>
</protein>
<keyword evidence="1" id="KW-0812">Transmembrane</keyword>
<feature type="transmembrane region" description="Helical" evidence="1">
    <location>
        <begin position="149"/>
        <end position="170"/>
    </location>
</feature>
<organism evidence="4 5">
    <name type="scientific">Bacillus thuringiensis</name>
    <dbReference type="NCBI Taxonomy" id="1428"/>
    <lineage>
        <taxon>Bacteria</taxon>
        <taxon>Bacillati</taxon>
        <taxon>Bacillota</taxon>
        <taxon>Bacilli</taxon>
        <taxon>Bacillales</taxon>
        <taxon>Bacillaceae</taxon>
        <taxon>Bacillus</taxon>
        <taxon>Bacillus cereus group</taxon>
    </lineage>
</organism>
<feature type="transmembrane region" description="Helical" evidence="1">
    <location>
        <begin position="123"/>
        <end position="143"/>
    </location>
</feature>
<evidence type="ECO:0000259" key="2">
    <source>
        <dbReference type="PROSITE" id="PS51831"/>
    </source>
</evidence>
<dbReference type="EMBL" id="NVNL01000070">
    <property type="protein sequence ID" value="PEA86547.1"/>
    <property type="molecule type" value="Genomic_DNA"/>
</dbReference>
<dbReference type="SUPFAM" id="SSF109604">
    <property type="entry name" value="HD-domain/PDEase-like"/>
    <property type="match status" value="1"/>
</dbReference>
<dbReference type="CDD" id="cd00077">
    <property type="entry name" value="HDc"/>
    <property type="match status" value="1"/>
</dbReference>
<dbReference type="PROSITE" id="PS51831">
    <property type="entry name" value="HD"/>
    <property type="match status" value="1"/>
</dbReference>